<name>X6LEK9_RETFI</name>
<feature type="non-terminal residue" evidence="1">
    <location>
        <position position="1"/>
    </location>
</feature>
<dbReference type="AlphaFoldDB" id="X6LEK9"/>
<accession>X6LEK9</accession>
<organism evidence="1 2">
    <name type="scientific">Reticulomyxa filosa</name>
    <dbReference type="NCBI Taxonomy" id="46433"/>
    <lineage>
        <taxon>Eukaryota</taxon>
        <taxon>Sar</taxon>
        <taxon>Rhizaria</taxon>
        <taxon>Retaria</taxon>
        <taxon>Foraminifera</taxon>
        <taxon>Monothalamids</taxon>
        <taxon>Reticulomyxidae</taxon>
        <taxon>Reticulomyxa</taxon>
    </lineage>
</organism>
<gene>
    <name evidence="1" type="ORF">RFI_37465</name>
</gene>
<evidence type="ECO:0000313" key="1">
    <source>
        <dbReference type="EMBL" id="ETN99993.1"/>
    </source>
</evidence>
<protein>
    <submittedName>
        <fullName evidence="1">Uncharacterized protein</fullName>
    </submittedName>
</protein>
<comment type="caution">
    <text evidence="1">The sequence shown here is derived from an EMBL/GenBank/DDBJ whole genome shotgun (WGS) entry which is preliminary data.</text>
</comment>
<dbReference type="Proteomes" id="UP000023152">
    <property type="component" value="Unassembled WGS sequence"/>
</dbReference>
<dbReference type="EMBL" id="ASPP01042296">
    <property type="protein sequence ID" value="ETN99993.1"/>
    <property type="molecule type" value="Genomic_DNA"/>
</dbReference>
<proteinExistence type="predicted"/>
<reference evidence="1 2" key="1">
    <citation type="journal article" date="2013" name="Curr. Biol.">
        <title>The Genome of the Foraminiferan Reticulomyxa filosa.</title>
        <authorList>
            <person name="Glockner G."/>
            <person name="Hulsmann N."/>
            <person name="Schleicher M."/>
            <person name="Noegel A.A."/>
            <person name="Eichinger L."/>
            <person name="Gallinger C."/>
            <person name="Pawlowski J."/>
            <person name="Sierra R."/>
            <person name="Euteneuer U."/>
            <person name="Pillet L."/>
            <person name="Moustafa A."/>
            <person name="Platzer M."/>
            <person name="Groth M."/>
            <person name="Szafranski K."/>
            <person name="Schliwa M."/>
        </authorList>
    </citation>
    <scope>NUCLEOTIDE SEQUENCE [LARGE SCALE GENOMIC DNA]</scope>
</reference>
<keyword evidence="2" id="KW-1185">Reference proteome</keyword>
<sequence length="317" mass="37133">SQRHQALTLLKTFLERVSKRHFVVLSHLEGVSKHEGSVAALQGYGKTSETTLCSFMDDDDNYSCLNSDGEVVFNYGKIPKVSRIHRDLISLEKASFLLSSAVDVVLNITYHQKKNKIKDDIMKKIPIVEKWVQQYEPTQTTIENYLFLYLTKPRMIQQSSTRPEDKVKGSMAKTDHWQQPLSSFELKSLVALLCIFEHAILQKLASAIFRYRESWIYGKCRIFCKSWNFCLIYLCFLIIRNDTLFHVLKIFLFLIIYKTFKRKSNCLVLKRSALVNKAEKTISFPKKQDTLNNCTINERNMRRKKKRQKKKKKNDVK</sequence>
<evidence type="ECO:0000313" key="2">
    <source>
        <dbReference type="Proteomes" id="UP000023152"/>
    </source>
</evidence>